<dbReference type="EMBL" id="AWGJ01000004">
    <property type="protein sequence ID" value="ODN80737.1"/>
    <property type="molecule type" value="Genomic_DNA"/>
</dbReference>
<proteinExistence type="predicted"/>
<sequence length="123" mass="13295">MSVTSETLVIDRPGQSLGFDSPTCLPGFRESRCYQPCGDFSVSPTLSAAPPFSLVIYLLVDMFSNGHNTCGIAVRSLSGALPEILHVESVKRQSASGYLKWCYVYDSHSCCPSQSSISSGRCF</sequence>
<keyword evidence="2" id="KW-1185">Reference proteome</keyword>
<accession>A0A1E3HWR6</accession>
<evidence type="ECO:0000313" key="1">
    <source>
        <dbReference type="EMBL" id="ODN80737.1"/>
    </source>
</evidence>
<organism evidence="1 2">
    <name type="scientific">Cryptococcus amylolentus CBS 6039</name>
    <dbReference type="NCBI Taxonomy" id="1295533"/>
    <lineage>
        <taxon>Eukaryota</taxon>
        <taxon>Fungi</taxon>
        <taxon>Dikarya</taxon>
        <taxon>Basidiomycota</taxon>
        <taxon>Agaricomycotina</taxon>
        <taxon>Tremellomycetes</taxon>
        <taxon>Tremellales</taxon>
        <taxon>Cryptococcaceae</taxon>
        <taxon>Cryptococcus</taxon>
    </lineage>
</organism>
<dbReference type="RefSeq" id="XP_018995303.1">
    <property type="nucleotide sequence ID" value="XM_019136634.1"/>
</dbReference>
<gene>
    <name evidence="1" type="ORF">L202_02896</name>
</gene>
<comment type="caution">
    <text evidence="1">The sequence shown here is derived from an EMBL/GenBank/DDBJ whole genome shotgun (WGS) entry which is preliminary data.</text>
</comment>
<name>A0A1E3HWR6_9TREE</name>
<dbReference type="GeneID" id="30154205"/>
<protein>
    <submittedName>
        <fullName evidence="1">Uncharacterized protein</fullName>
    </submittedName>
</protein>
<reference evidence="1 2" key="1">
    <citation type="submission" date="2016-06" db="EMBL/GenBank/DDBJ databases">
        <title>Evolution of pathogenesis and genome organization in the Tremellales.</title>
        <authorList>
            <person name="Cuomo C."/>
            <person name="Litvintseva A."/>
            <person name="Heitman J."/>
            <person name="Chen Y."/>
            <person name="Sun S."/>
            <person name="Springer D."/>
            <person name="Dromer F."/>
            <person name="Young S."/>
            <person name="Zeng Q."/>
            <person name="Chapman S."/>
            <person name="Gujja S."/>
            <person name="Saif S."/>
            <person name="Birren B."/>
        </authorList>
    </citation>
    <scope>NUCLEOTIDE SEQUENCE [LARGE SCALE GENOMIC DNA]</scope>
    <source>
        <strain evidence="1 2">CBS 6039</strain>
    </source>
</reference>
<evidence type="ECO:0000313" key="2">
    <source>
        <dbReference type="Proteomes" id="UP000094065"/>
    </source>
</evidence>
<dbReference type="Proteomes" id="UP000094065">
    <property type="component" value="Unassembled WGS sequence"/>
</dbReference>
<dbReference type="AlphaFoldDB" id="A0A1E3HWR6"/>